<gene>
    <name evidence="4" type="ORF">A6M13_12855</name>
</gene>
<dbReference type="STRING" id="33978.A6M13_12855"/>
<dbReference type="PANTHER" id="PTHR43877">
    <property type="entry name" value="AMINOALKYLPHOSPHONATE N-ACETYLTRANSFERASE-RELATED-RELATED"/>
    <property type="match status" value="1"/>
</dbReference>
<name>A0A1C0YHE5_9BACL</name>
<keyword evidence="1 4" id="KW-0808">Transferase</keyword>
<comment type="caution">
    <text evidence="4">The sequence shown here is derived from an EMBL/GenBank/DDBJ whole genome shotgun (WGS) entry which is preliminary data.</text>
</comment>
<dbReference type="InterPro" id="IPR050832">
    <property type="entry name" value="Bact_Acetyltransf"/>
</dbReference>
<dbReference type="EMBL" id="MASJ01000010">
    <property type="protein sequence ID" value="OCS86596.1"/>
    <property type="molecule type" value="Genomic_DNA"/>
</dbReference>
<dbReference type="PROSITE" id="PS51186">
    <property type="entry name" value="GNAT"/>
    <property type="match status" value="1"/>
</dbReference>
<evidence type="ECO:0000313" key="5">
    <source>
        <dbReference type="Proteomes" id="UP000093199"/>
    </source>
</evidence>
<evidence type="ECO:0000259" key="3">
    <source>
        <dbReference type="PROSITE" id="PS51186"/>
    </source>
</evidence>
<evidence type="ECO:0000256" key="2">
    <source>
        <dbReference type="ARBA" id="ARBA00023315"/>
    </source>
</evidence>
<proteinExistence type="predicted"/>
<dbReference type="InterPro" id="IPR016181">
    <property type="entry name" value="Acyl_CoA_acyltransferase"/>
</dbReference>
<dbReference type="OrthoDB" id="5319888at2"/>
<organism evidence="4 5">
    <name type="scientific">Caryophanon tenue</name>
    <dbReference type="NCBI Taxonomy" id="33978"/>
    <lineage>
        <taxon>Bacteria</taxon>
        <taxon>Bacillati</taxon>
        <taxon>Bacillota</taxon>
        <taxon>Bacilli</taxon>
        <taxon>Bacillales</taxon>
        <taxon>Caryophanaceae</taxon>
        <taxon>Caryophanon</taxon>
    </lineage>
</organism>
<dbReference type="CDD" id="cd04301">
    <property type="entry name" value="NAT_SF"/>
    <property type="match status" value="1"/>
</dbReference>
<dbReference type="Proteomes" id="UP000093199">
    <property type="component" value="Unassembled WGS sequence"/>
</dbReference>
<dbReference type="GO" id="GO:0016747">
    <property type="term" value="F:acyltransferase activity, transferring groups other than amino-acyl groups"/>
    <property type="evidence" value="ECO:0007669"/>
    <property type="project" value="InterPro"/>
</dbReference>
<dbReference type="Pfam" id="PF00583">
    <property type="entry name" value="Acetyltransf_1"/>
    <property type="match status" value="1"/>
</dbReference>
<dbReference type="SUPFAM" id="SSF55729">
    <property type="entry name" value="Acyl-CoA N-acyltransferases (Nat)"/>
    <property type="match status" value="1"/>
</dbReference>
<reference evidence="4 5" key="1">
    <citation type="submission" date="2016-07" db="EMBL/GenBank/DDBJ databases">
        <title>Caryophanon tenue genome sequencing.</title>
        <authorList>
            <person name="Verma A."/>
            <person name="Pal Y."/>
            <person name="Krishnamurthi S."/>
        </authorList>
    </citation>
    <scope>NUCLEOTIDE SEQUENCE [LARGE SCALE GENOMIC DNA]</scope>
    <source>
        <strain evidence="4 5">DSM 14152</strain>
    </source>
</reference>
<dbReference type="InterPro" id="IPR000182">
    <property type="entry name" value="GNAT_dom"/>
</dbReference>
<keyword evidence="5" id="KW-1185">Reference proteome</keyword>
<keyword evidence="2" id="KW-0012">Acyltransferase</keyword>
<evidence type="ECO:0000313" key="4">
    <source>
        <dbReference type="EMBL" id="OCS86596.1"/>
    </source>
</evidence>
<dbReference type="Gene3D" id="3.40.630.30">
    <property type="match status" value="1"/>
</dbReference>
<sequence>MMIQIIQATPADASSIAPLIVDAIGDIANRLTGEEQPDKVLATLEELITKTNNRHSYAHTFVAKDGAQIVGIAVLYDGATGRTLDRQLEQYLAAHGKDIIIDVEAHDDEFYIDTVCVHEAGRGKGIGTLLLQFAEQEAQRRGFTKISLNVEEQKIRARQLYERIGYTVTEPWHIINEPFHHMVKNV</sequence>
<protein>
    <submittedName>
        <fullName evidence="4">Acetyltransferase</fullName>
    </submittedName>
</protein>
<dbReference type="AlphaFoldDB" id="A0A1C0YHE5"/>
<evidence type="ECO:0000256" key="1">
    <source>
        <dbReference type="ARBA" id="ARBA00022679"/>
    </source>
</evidence>
<feature type="domain" description="N-acetyltransferase" evidence="3">
    <location>
        <begin position="3"/>
        <end position="186"/>
    </location>
</feature>
<accession>A0A1C0YHE5</accession>